<evidence type="ECO:0000313" key="2">
    <source>
        <dbReference type="Proteomes" id="UP001211907"/>
    </source>
</evidence>
<dbReference type="AlphaFoldDB" id="A0AAD5T217"/>
<feature type="non-terminal residue" evidence="1">
    <location>
        <position position="74"/>
    </location>
</feature>
<sequence length="74" mass="8052">MDTQKQLPTVLGPGGFNILESPKLEAQESKMSISQLILQKPDEIPSMERCLESFNSTVSSSKETLSATLHSSSL</sequence>
<gene>
    <name evidence="1" type="ORF">HK100_012062</name>
</gene>
<protein>
    <submittedName>
        <fullName evidence="1">Uncharacterized protein</fullName>
    </submittedName>
</protein>
<reference evidence="1" key="1">
    <citation type="submission" date="2020-05" db="EMBL/GenBank/DDBJ databases">
        <title>Phylogenomic resolution of chytrid fungi.</title>
        <authorList>
            <person name="Stajich J.E."/>
            <person name="Amses K."/>
            <person name="Simmons R."/>
            <person name="Seto K."/>
            <person name="Myers J."/>
            <person name="Bonds A."/>
            <person name="Quandt C.A."/>
            <person name="Barry K."/>
            <person name="Liu P."/>
            <person name="Grigoriev I."/>
            <person name="Longcore J.E."/>
            <person name="James T.Y."/>
        </authorList>
    </citation>
    <scope>NUCLEOTIDE SEQUENCE</scope>
    <source>
        <strain evidence="1">JEL0513</strain>
    </source>
</reference>
<dbReference type="EMBL" id="JADGJH010000821">
    <property type="protein sequence ID" value="KAJ3122283.1"/>
    <property type="molecule type" value="Genomic_DNA"/>
</dbReference>
<name>A0AAD5T217_9FUNG</name>
<organism evidence="1 2">
    <name type="scientific">Physocladia obscura</name>
    <dbReference type="NCBI Taxonomy" id="109957"/>
    <lineage>
        <taxon>Eukaryota</taxon>
        <taxon>Fungi</taxon>
        <taxon>Fungi incertae sedis</taxon>
        <taxon>Chytridiomycota</taxon>
        <taxon>Chytridiomycota incertae sedis</taxon>
        <taxon>Chytridiomycetes</taxon>
        <taxon>Chytridiales</taxon>
        <taxon>Chytriomycetaceae</taxon>
        <taxon>Physocladia</taxon>
    </lineage>
</organism>
<keyword evidence="2" id="KW-1185">Reference proteome</keyword>
<accession>A0AAD5T217</accession>
<evidence type="ECO:0000313" key="1">
    <source>
        <dbReference type="EMBL" id="KAJ3122283.1"/>
    </source>
</evidence>
<dbReference type="Proteomes" id="UP001211907">
    <property type="component" value="Unassembled WGS sequence"/>
</dbReference>
<comment type="caution">
    <text evidence="1">The sequence shown here is derived from an EMBL/GenBank/DDBJ whole genome shotgun (WGS) entry which is preliminary data.</text>
</comment>
<proteinExistence type="predicted"/>